<evidence type="ECO:0000313" key="3">
    <source>
        <dbReference type="Proteomes" id="UP000789595"/>
    </source>
</evidence>
<dbReference type="Proteomes" id="UP000789595">
    <property type="component" value="Unassembled WGS sequence"/>
</dbReference>
<gene>
    <name evidence="2" type="ORF">PECAL_1P17030</name>
</gene>
<proteinExistence type="predicted"/>
<keyword evidence="3" id="KW-1185">Reference proteome</keyword>
<feature type="region of interest" description="Disordered" evidence="1">
    <location>
        <begin position="82"/>
        <end position="135"/>
    </location>
</feature>
<feature type="compositionally biased region" description="Low complexity" evidence="1">
    <location>
        <begin position="95"/>
        <end position="105"/>
    </location>
</feature>
<organism evidence="2 3">
    <name type="scientific">Pelagomonas calceolata</name>
    <dbReference type="NCBI Taxonomy" id="35677"/>
    <lineage>
        <taxon>Eukaryota</taxon>
        <taxon>Sar</taxon>
        <taxon>Stramenopiles</taxon>
        <taxon>Ochrophyta</taxon>
        <taxon>Pelagophyceae</taxon>
        <taxon>Pelagomonadales</taxon>
        <taxon>Pelagomonadaceae</taxon>
        <taxon>Pelagomonas</taxon>
    </lineage>
</organism>
<evidence type="ECO:0000256" key="1">
    <source>
        <dbReference type="SAM" id="MobiDB-lite"/>
    </source>
</evidence>
<dbReference type="EMBL" id="CAKKNE010000001">
    <property type="protein sequence ID" value="CAH0365272.1"/>
    <property type="molecule type" value="Genomic_DNA"/>
</dbReference>
<evidence type="ECO:0000313" key="2">
    <source>
        <dbReference type="EMBL" id="CAH0365272.1"/>
    </source>
</evidence>
<dbReference type="OrthoDB" id="10602549at2759"/>
<feature type="compositionally biased region" description="Low complexity" evidence="1">
    <location>
        <begin position="16"/>
        <end position="32"/>
    </location>
</feature>
<evidence type="ECO:0008006" key="4">
    <source>
        <dbReference type="Google" id="ProtNLM"/>
    </source>
</evidence>
<reference evidence="2" key="1">
    <citation type="submission" date="2021-11" db="EMBL/GenBank/DDBJ databases">
        <authorList>
            <consortium name="Genoscope - CEA"/>
            <person name="William W."/>
        </authorList>
    </citation>
    <scope>NUCLEOTIDE SEQUENCE</scope>
</reference>
<dbReference type="AlphaFoldDB" id="A0A8J2WQY7"/>
<name>A0A8J2WQY7_9STRA</name>
<dbReference type="Gene3D" id="3.10.20.90">
    <property type="entry name" value="Phosphatidylinositol 3-kinase Catalytic Subunit, Chain A, domain 1"/>
    <property type="match status" value="1"/>
</dbReference>
<comment type="caution">
    <text evidence="2">The sequence shown here is derived from an EMBL/GenBank/DDBJ whole genome shotgun (WGS) entry which is preliminary data.</text>
</comment>
<accession>A0A8J2WQY7</accession>
<sequence>MSELSFRPARVPTNDSKNSVTSSTNSVTSTSKRPSAAAPSSGDDGMITVRAHNKKTGEITVMRVKRGTPMREVMASYASNKGVKAERLSWKRRSSAASNSSPTSRDGSVVVGEKRLDEDGGDECGLPACGCTGFS</sequence>
<protein>
    <recommendedName>
        <fullName evidence="4">Ubiquitin-like domain-containing protein</fullName>
    </recommendedName>
</protein>
<feature type="region of interest" description="Disordered" evidence="1">
    <location>
        <begin position="1"/>
        <end position="47"/>
    </location>
</feature>